<comment type="caution">
    <text evidence="1">The sequence shown here is derived from an EMBL/GenBank/DDBJ whole genome shotgun (WGS) entry which is preliminary data.</text>
</comment>
<evidence type="ECO:0000313" key="1">
    <source>
        <dbReference type="EMBL" id="KAL1260751.1"/>
    </source>
</evidence>
<organism evidence="1 2">
    <name type="scientific">Cirrhinus molitorella</name>
    <name type="common">mud carp</name>
    <dbReference type="NCBI Taxonomy" id="172907"/>
    <lineage>
        <taxon>Eukaryota</taxon>
        <taxon>Metazoa</taxon>
        <taxon>Chordata</taxon>
        <taxon>Craniata</taxon>
        <taxon>Vertebrata</taxon>
        <taxon>Euteleostomi</taxon>
        <taxon>Actinopterygii</taxon>
        <taxon>Neopterygii</taxon>
        <taxon>Teleostei</taxon>
        <taxon>Ostariophysi</taxon>
        <taxon>Cypriniformes</taxon>
        <taxon>Cyprinidae</taxon>
        <taxon>Labeoninae</taxon>
        <taxon>Labeonini</taxon>
        <taxon>Cirrhinus</taxon>
    </lineage>
</organism>
<gene>
    <name evidence="1" type="ORF">QQF64_008578</name>
</gene>
<protein>
    <submittedName>
        <fullName evidence="1">Uncharacterized protein</fullName>
    </submittedName>
</protein>
<reference evidence="1 2" key="1">
    <citation type="submission" date="2023-09" db="EMBL/GenBank/DDBJ databases">
        <authorList>
            <person name="Wang M."/>
        </authorList>
    </citation>
    <scope>NUCLEOTIDE SEQUENCE [LARGE SCALE GENOMIC DNA]</scope>
    <source>
        <strain evidence="1">GT-2023</strain>
        <tissue evidence="1">Liver</tissue>
    </source>
</reference>
<proteinExistence type="predicted"/>
<dbReference type="EMBL" id="JAYMGO010000015">
    <property type="protein sequence ID" value="KAL1260751.1"/>
    <property type="molecule type" value="Genomic_DNA"/>
</dbReference>
<evidence type="ECO:0000313" key="2">
    <source>
        <dbReference type="Proteomes" id="UP001558613"/>
    </source>
</evidence>
<name>A0ABR3M6J9_9TELE</name>
<accession>A0ABR3M6J9</accession>
<dbReference type="Proteomes" id="UP001558613">
    <property type="component" value="Unassembled WGS sequence"/>
</dbReference>
<keyword evidence="2" id="KW-1185">Reference proteome</keyword>
<sequence>MLTEKVTPLIEFCLWRPQVSKKFERTDICYSDMAFGDLHLTFEEHANTTNADMLLRKWLNVLVSKRYERGQKHLNGLVIKRLPGAGGRE</sequence>